<name>W0PEG5_ADVMD</name>
<dbReference type="Pfam" id="PF00849">
    <property type="entry name" value="PseudoU_synth_2"/>
    <property type="match status" value="1"/>
</dbReference>
<dbReference type="NCBIfam" id="TIGR00005">
    <property type="entry name" value="rluA_subfam"/>
    <property type="match status" value="1"/>
</dbReference>
<dbReference type="Proteomes" id="UP000019095">
    <property type="component" value="Chromosome"/>
</dbReference>
<dbReference type="PATRIC" id="fig|1247726.3.peg.1484"/>
<feature type="active site" evidence="4">
    <location>
        <position position="158"/>
    </location>
</feature>
<evidence type="ECO:0000256" key="6">
    <source>
        <dbReference type="RuleBase" id="RU362028"/>
    </source>
</evidence>
<dbReference type="GO" id="GO:0003723">
    <property type="term" value="F:RNA binding"/>
    <property type="evidence" value="ECO:0007669"/>
    <property type="project" value="UniProtKB-KW"/>
</dbReference>
<proteinExistence type="inferred from homology"/>
<keyword evidence="2 6" id="KW-0413">Isomerase</keyword>
<dbReference type="SUPFAM" id="SSF55174">
    <property type="entry name" value="Alpha-L RNA-binding motif"/>
    <property type="match status" value="1"/>
</dbReference>
<evidence type="ECO:0000256" key="5">
    <source>
        <dbReference type="PROSITE-ProRule" id="PRU00182"/>
    </source>
</evidence>
<dbReference type="InterPro" id="IPR006145">
    <property type="entry name" value="PsdUridine_synth_RsuA/RluA"/>
</dbReference>
<comment type="catalytic activity">
    <reaction evidence="3">
        <text>uridine(1911/1915/1917) in 23S rRNA = pseudouridine(1911/1915/1917) in 23S rRNA</text>
        <dbReference type="Rhea" id="RHEA:42524"/>
        <dbReference type="Rhea" id="RHEA-COMP:10097"/>
        <dbReference type="Rhea" id="RHEA-COMP:10098"/>
        <dbReference type="ChEBI" id="CHEBI:65314"/>
        <dbReference type="ChEBI" id="CHEBI:65315"/>
        <dbReference type="EC" id="5.4.99.23"/>
    </reaction>
</comment>
<feature type="domain" description="RNA-binding S4" evidence="8">
    <location>
        <begin position="37"/>
        <end position="77"/>
    </location>
</feature>
<dbReference type="GO" id="GO:0160140">
    <property type="term" value="F:23S rRNA pseudouridine(1911/1915/1917) synthase activity"/>
    <property type="evidence" value="ECO:0007669"/>
    <property type="project" value="UniProtKB-EC"/>
</dbReference>
<dbReference type="InterPro" id="IPR036986">
    <property type="entry name" value="S4_RNA-bd_sf"/>
</dbReference>
<dbReference type="InterPro" id="IPR020103">
    <property type="entry name" value="PsdUridine_synth_cat_dom_sf"/>
</dbReference>
<dbReference type="InterPro" id="IPR006225">
    <property type="entry name" value="PsdUridine_synth_RluC/D"/>
</dbReference>
<feature type="domain" description="Pseudouridine synthase RsuA/RluA-like" evidence="7">
    <location>
        <begin position="111"/>
        <end position="267"/>
    </location>
</feature>
<reference evidence="9 10" key="1">
    <citation type="journal article" date="2014" name="Microbiology">
        <title>Unravelling the complete genome sequence of Advenella mimigardefordensis strain DPN7T and novel insights in the catabolism of the xenobiotic polythioester precursor 3,3'-dithiodipropionate.</title>
        <authorList>
            <person name="Wubbeler J.H."/>
            <person name="Hiessl S."/>
            <person name="Schuldes J."/>
            <person name="Thurmer A."/>
            <person name="Daniel R."/>
            <person name="Steinbuchel A."/>
        </authorList>
    </citation>
    <scope>NUCLEOTIDE SEQUENCE [LARGE SCALE GENOMIC DNA]</scope>
    <source>
        <strain evidence="10">DSM 17166 / LMG 22922 / DPN7</strain>
    </source>
</reference>
<gene>
    <name evidence="9" type="primary">rluD</name>
    <name evidence="9" type="ORF">MIM_c13510</name>
</gene>
<evidence type="ECO:0000256" key="2">
    <source>
        <dbReference type="ARBA" id="ARBA00023235"/>
    </source>
</evidence>
<dbReference type="InterPro" id="IPR002942">
    <property type="entry name" value="S4_RNA-bd"/>
</dbReference>
<dbReference type="EMBL" id="CP003915">
    <property type="protein sequence ID" value="AHG63443.1"/>
    <property type="molecule type" value="Genomic_DNA"/>
</dbReference>
<dbReference type="PROSITE" id="PS50889">
    <property type="entry name" value="S4"/>
    <property type="match status" value="1"/>
</dbReference>
<dbReference type="CDD" id="cd02869">
    <property type="entry name" value="PseudoU_synth_RluA_like"/>
    <property type="match status" value="1"/>
</dbReference>
<dbReference type="EC" id="5.4.99.-" evidence="6"/>
<dbReference type="HOGENOM" id="CLU_016902_4_0_4"/>
<accession>W0PEG5</accession>
<evidence type="ECO:0000259" key="8">
    <source>
        <dbReference type="Pfam" id="PF01479"/>
    </source>
</evidence>
<dbReference type="SUPFAM" id="SSF55120">
    <property type="entry name" value="Pseudouridine synthase"/>
    <property type="match status" value="1"/>
</dbReference>
<dbReference type="InterPro" id="IPR050188">
    <property type="entry name" value="RluA_PseudoU_synthase"/>
</dbReference>
<dbReference type="Gene3D" id="3.30.2350.10">
    <property type="entry name" value="Pseudouridine synthase"/>
    <property type="match status" value="1"/>
</dbReference>
<evidence type="ECO:0000313" key="9">
    <source>
        <dbReference type="EMBL" id="AHG63443.1"/>
    </source>
</evidence>
<dbReference type="GO" id="GO:0000455">
    <property type="term" value="P:enzyme-directed rRNA pseudouridine synthesis"/>
    <property type="evidence" value="ECO:0007669"/>
    <property type="project" value="UniProtKB-ARBA"/>
</dbReference>
<comment type="catalytic activity">
    <reaction evidence="6">
        <text>a uridine in RNA = a pseudouridine in RNA</text>
        <dbReference type="Rhea" id="RHEA:48348"/>
        <dbReference type="Rhea" id="RHEA-COMP:12068"/>
        <dbReference type="Rhea" id="RHEA-COMP:12069"/>
        <dbReference type="ChEBI" id="CHEBI:65314"/>
        <dbReference type="ChEBI" id="CHEBI:65315"/>
    </reaction>
</comment>
<keyword evidence="5" id="KW-0694">RNA-binding</keyword>
<evidence type="ECO:0000256" key="3">
    <source>
        <dbReference type="ARBA" id="ARBA00036882"/>
    </source>
</evidence>
<evidence type="ECO:0000259" key="7">
    <source>
        <dbReference type="Pfam" id="PF00849"/>
    </source>
</evidence>
<evidence type="ECO:0000256" key="1">
    <source>
        <dbReference type="ARBA" id="ARBA00010876"/>
    </source>
</evidence>
<dbReference type="eggNOG" id="COG0564">
    <property type="taxonomic scope" value="Bacteria"/>
</dbReference>
<evidence type="ECO:0000313" key="10">
    <source>
        <dbReference type="Proteomes" id="UP000019095"/>
    </source>
</evidence>
<dbReference type="CDD" id="cd00165">
    <property type="entry name" value="S4"/>
    <property type="match status" value="1"/>
</dbReference>
<protein>
    <recommendedName>
        <fullName evidence="6">Pseudouridine synthase</fullName>
        <ecNumber evidence="6">5.4.99.-</ecNumber>
    </recommendedName>
</protein>
<dbReference type="KEGG" id="amim:MIM_c13510"/>
<sequence length="329" mass="36623">MILQCFLSMSDPTLQDADEIPDNEQRQFRLPMTMIGERLDKVLATLIPEHSRSRLQGWIEEGHVLVNGVPGKIRQNVGADDLLVVTMQQAPEQTAFTPEPVDFMVVADSADWIVVNKPAGLVTHPGAGNWSGTLLNGLLYRYPELAHVPRAGIVHRLDKDTDGLLVVARNEAAQTHFVRQLQARTMGREYEALVMGHCPGSGTVTLPIGRDRHVPVRMSTVTPIAPKEAITHYERLAFGYIDEAPVSHVQCRLETGRTHQIRVHMHALGHPLLGDTLYNGKSLGQAQRQMLHARRLAFLDPATDQPRSFNAARPDDMEQVMAAIEWEAQ</sequence>
<keyword evidence="10" id="KW-1185">Reference proteome</keyword>
<dbReference type="Gene3D" id="3.10.290.10">
    <property type="entry name" value="RNA-binding S4 domain"/>
    <property type="match status" value="1"/>
</dbReference>
<comment type="function">
    <text evidence="6">Responsible for synthesis of pseudouridine from uracil.</text>
</comment>
<dbReference type="STRING" id="1247726.MIM_c13510"/>
<dbReference type="AlphaFoldDB" id="W0PEG5"/>
<dbReference type="Pfam" id="PF01479">
    <property type="entry name" value="S4"/>
    <property type="match status" value="1"/>
</dbReference>
<comment type="similarity">
    <text evidence="1 6">Belongs to the pseudouridine synthase RluA family.</text>
</comment>
<evidence type="ECO:0000256" key="4">
    <source>
        <dbReference type="PIRSR" id="PIRSR606225-1"/>
    </source>
</evidence>
<organism evidence="9 10">
    <name type="scientific">Advenella mimigardefordensis (strain DSM 17166 / LMG 22922 / DPN7)</name>
    <dbReference type="NCBI Taxonomy" id="1247726"/>
    <lineage>
        <taxon>Bacteria</taxon>
        <taxon>Pseudomonadati</taxon>
        <taxon>Pseudomonadota</taxon>
        <taxon>Betaproteobacteria</taxon>
        <taxon>Burkholderiales</taxon>
        <taxon>Alcaligenaceae</taxon>
    </lineage>
</organism>
<dbReference type="PANTHER" id="PTHR21600:SF44">
    <property type="entry name" value="RIBOSOMAL LARGE SUBUNIT PSEUDOURIDINE SYNTHASE D"/>
    <property type="match status" value="1"/>
</dbReference>
<dbReference type="PANTHER" id="PTHR21600">
    <property type="entry name" value="MITOCHONDRIAL RNA PSEUDOURIDINE SYNTHASE"/>
    <property type="match status" value="1"/>
</dbReference>